<dbReference type="GO" id="GO:0046872">
    <property type="term" value="F:metal ion binding"/>
    <property type="evidence" value="ECO:0007669"/>
    <property type="project" value="InterPro"/>
</dbReference>
<proteinExistence type="predicted"/>
<reference evidence="3 4" key="1">
    <citation type="submission" date="2016-11" db="EMBL/GenBank/DDBJ databases">
        <title>Draft Genome Sequences of Nine Cyanobacterial Strains from Diverse Habitats.</title>
        <authorList>
            <person name="Zhu T."/>
            <person name="Hou S."/>
            <person name="Lu X."/>
            <person name="Hess W.R."/>
        </authorList>
    </citation>
    <scope>NUCLEOTIDE SEQUENCE [LARGE SCALE GENOMIC DNA]</scope>
    <source>
        <strain evidence="3 4">NIES-30</strain>
    </source>
</reference>
<dbReference type="InterPro" id="IPR011249">
    <property type="entry name" value="Metalloenz_LuxS/M16"/>
</dbReference>
<evidence type="ECO:0000313" key="4">
    <source>
        <dbReference type="Proteomes" id="UP000185557"/>
    </source>
</evidence>
<feature type="domain" description="Peptidase M16 N-terminal" evidence="1">
    <location>
        <begin position="22"/>
        <end position="168"/>
    </location>
</feature>
<dbReference type="Pfam" id="PF00675">
    <property type="entry name" value="Peptidase_M16"/>
    <property type="match status" value="1"/>
</dbReference>
<dbReference type="RefSeq" id="WP_073608727.1">
    <property type="nucleotide sequence ID" value="NZ_MRCG01000008.1"/>
</dbReference>
<dbReference type="SUPFAM" id="SSF63411">
    <property type="entry name" value="LuxS/MPP-like metallohydrolase"/>
    <property type="match status" value="2"/>
</dbReference>
<evidence type="ECO:0000259" key="2">
    <source>
        <dbReference type="Pfam" id="PF05193"/>
    </source>
</evidence>
<dbReference type="Pfam" id="PF05193">
    <property type="entry name" value="Peptidase_M16_C"/>
    <property type="match status" value="1"/>
</dbReference>
<evidence type="ECO:0000313" key="3">
    <source>
        <dbReference type="EMBL" id="OKH47768.1"/>
    </source>
</evidence>
<comment type="caution">
    <text evidence="3">The sequence shown here is derived from an EMBL/GenBank/DDBJ whole genome shotgun (WGS) entry which is preliminary data.</text>
</comment>
<accession>A0A1U7J588</accession>
<dbReference type="InterPro" id="IPR007863">
    <property type="entry name" value="Peptidase_M16_C"/>
</dbReference>
<dbReference type="Proteomes" id="UP000185557">
    <property type="component" value="Unassembled WGS sequence"/>
</dbReference>
<evidence type="ECO:0000259" key="1">
    <source>
        <dbReference type="Pfam" id="PF00675"/>
    </source>
</evidence>
<sequence>MTASLLQAPRLHRTVLDNGLTVIVLENPVADIVSARLFIRAGSAFEAPHQAGLVSFLMGLLTKGTETLSSMAIAETVESVGASLGTDAAADYSVISLKTVSADFPEIFALAATLLRQPSFPLDEIDLERRLTLQQIRSMQEQPFTIAFNRLRQDMYGEHPYALPGIGTEASVAAITQQALSDFHRQHMRPDNVVVTIVGRISPEAALAQVEKALGDWQAPAIPAPALTLPSVTPAATCSMVAQDTNQAIVMVGYPAAPVKHPAYAALKLINTYLGNGLSSRLFVELREKRGLAYDVSAFYPTRLGLSQFVAYIGTAPENAATALEGLRFEVERLQETVLSDDELQAAKNKLLGQYALGKQTNAQIAQLLGWYEILGLGVEYDQQFQDMVAAVTVLDAEAVAQEFFHTPCISLLGPEEFVAPVAAAQA</sequence>
<dbReference type="PANTHER" id="PTHR11851">
    <property type="entry name" value="METALLOPROTEASE"/>
    <property type="match status" value="1"/>
</dbReference>
<dbReference type="Gene3D" id="3.30.830.10">
    <property type="entry name" value="Metalloenzyme, LuxS/M16 peptidase-like"/>
    <property type="match status" value="2"/>
</dbReference>
<feature type="domain" description="Peptidase M16 C-terminal" evidence="2">
    <location>
        <begin position="175"/>
        <end position="351"/>
    </location>
</feature>
<dbReference type="AlphaFoldDB" id="A0A1U7J588"/>
<dbReference type="PANTHER" id="PTHR11851:SF224">
    <property type="entry name" value="PROCESSING PROTEASE"/>
    <property type="match status" value="1"/>
</dbReference>
<protein>
    <submittedName>
        <fullName evidence="3">Peptidase M16</fullName>
    </submittedName>
</protein>
<dbReference type="InterPro" id="IPR050361">
    <property type="entry name" value="MPP/UQCRC_Complex"/>
</dbReference>
<dbReference type="STRING" id="549789.NIES30_12360"/>
<dbReference type="EMBL" id="MRCG01000008">
    <property type="protein sequence ID" value="OKH47768.1"/>
    <property type="molecule type" value="Genomic_DNA"/>
</dbReference>
<name>A0A1U7J588_9CYAN</name>
<dbReference type="InterPro" id="IPR011765">
    <property type="entry name" value="Pept_M16_N"/>
</dbReference>
<keyword evidence="4" id="KW-1185">Reference proteome</keyword>
<gene>
    <name evidence="3" type="ORF">NIES30_12360</name>
</gene>
<organism evidence="3 4">
    <name type="scientific">Phormidium tenue NIES-30</name>
    <dbReference type="NCBI Taxonomy" id="549789"/>
    <lineage>
        <taxon>Bacteria</taxon>
        <taxon>Bacillati</taxon>
        <taxon>Cyanobacteriota</taxon>
        <taxon>Cyanophyceae</taxon>
        <taxon>Oscillatoriophycideae</taxon>
        <taxon>Oscillatoriales</taxon>
        <taxon>Oscillatoriaceae</taxon>
        <taxon>Phormidium</taxon>
    </lineage>
</organism>